<feature type="chain" id="PRO_5027077635" evidence="1">
    <location>
        <begin position="28"/>
        <end position="137"/>
    </location>
</feature>
<reference evidence="2 3" key="1">
    <citation type="submission" date="2019-05" db="EMBL/GenBank/DDBJ databases">
        <authorList>
            <consortium name="Science for Life Laboratories"/>
        </authorList>
    </citation>
    <scope>NUCLEOTIDE SEQUENCE [LARGE SCALE GENOMIC DNA]</scope>
    <source>
        <strain evidence="2">Soil9</strain>
    </source>
</reference>
<accession>A0A6P2DGD3</accession>
<proteinExistence type="predicted"/>
<gene>
    <name evidence="2" type="ORF">SOIL9_01850</name>
</gene>
<feature type="signal peptide" evidence="1">
    <location>
        <begin position="1"/>
        <end position="27"/>
    </location>
</feature>
<keyword evidence="1" id="KW-0732">Signal</keyword>
<dbReference type="RefSeq" id="WP_162671675.1">
    <property type="nucleotide sequence ID" value="NZ_LR593886.1"/>
</dbReference>
<name>A0A6P2DGD3_9BACT</name>
<protein>
    <submittedName>
        <fullName evidence="2">Uncharacterized protein</fullName>
    </submittedName>
</protein>
<evidence type="ECO:0000313" key="3">
    <source>
        <dbReference type="Proteomes" id="UP000464178"/>
    </source>
</evidence>
<organism evidence="2 3">
    <name type="scientific">Gemmata massiliana</name>
    <dbReference type="NCBI Taxonomy" id="1210884"/>
    <lineage>
        <taxon>Bacteria</taxon>
        <taxon>Pseudomonadati</taxon>
        <taxon>Planctomycetota</taxon>
        <taxon>Planctomycetia</taxon>
        <taxon>Gemmatales</taxon>
        <taxon>Gemmataceae</taxon>
        <taxon>Gemmata</taxon>
    </lineage>
</organism>
<dbReference type="Proteomes" id="UP000464178">
    <property type="component" value="Chromosome"/>
</dbReference>
<evidence type="ECO:0000256" key="1">
    <source>
        <dbReference type="SAM" id="SignalP"/>
    </source>
</evidence>
<dbReference type="AlphaFoldDB" id="A0A6P2DGD3"/>
<evidence type="ECO:0000313" key="2">
    <source>
        <dbReference type="EMBL" id="VTR98707.1"/>
    </source>
</evidence>
<dbReference type="EMBL" id="LR593886">
    <property type="protein sequence ID" value="VTR98707.1"/>
    <property type="molecule type" value="Genomic_DNA"/>
</dbReference>
<dbReference type="KEGG" id="gms:SOIL9_01850"/>
<sequence length="137" mass="15887">MIRSSLLALAAPVALVATMFSPGMAEAANRFAVTGIENKSTHTITYSYKWGNDSWHTATIKPGEQRLHWWTYDKANENHSPDFHVRFDSEFDPKRKPFFISYKLKRSAAPAHDWEDAHKYVFKNDGNKFFVDLYEKK</sequence>
<keyword evidence="3" id="KW-1185">Reference proteome</keyword>